<comment type="similarity">
    <text evidence="2">Belongs to the EccB family.</text>
</comment>
<dbReference type="GO" id="GO:0016787">
    <property type="term" value="F:hydrolase activity"/>
    <property type="evidence" value="ECO:0007669"/>
    <property type="project" value="UniProtKB-KW"/>
</dbReference>
<dbReference type="GO" id="GO:0005524">
    <property type="term" value="F:ATP binding"/>
    <property type="evidence" value="ECO:0007669"/>
    <property type="project" value="UniProtKB-KW"/>
</dbReference>
<feature type="transmembrane region" description="Helical" evidence="10">
    <location>
        <begin position="41"/>
        <end position="61"/>
    </location>
</feature>
<dbReference type="GO" id="GO:0005886">
    <property type="term" value="C:plasma membrane"/>
    <property type="evidence" value="ECO:0007669"/>
    <property type="project" value="UniProtKB-SubCell"/>
</dbReference>
<protein>
    <submittedName>
        <fullName evidence="11">Type VII secretion protein EccB</fullName>
    </submittedName>
</protein>
<dbReference type="PANTHER" id="PTHR40765">
    <property type="entry name" value="ESX-2 SECRETION SYSTEM ATPASE ECCB2"/>
    <property type="match status" value="1"/>
</dbReference>
<accession>A0A316HYT4</accession>
<comment type="subcellular location">
    <subcellularLocation>
        <location evidence="1">Cell membrane</location>
        <topology evidence="1">Single-pass membrane protein</topology>
    </subcellularLocation>
</comment>
<evidence type="ECO:0000256" key="5">
    <source>
        <dbReference type="ARBA" id="ARBA00022741"/>
    </source>
</evidence>
<name>A0A316HYT4_9PSEU</name>
<evidence type="ECO:0000256" key="8">
    <source>
        <dbReference type="ARBA" id="ARBA00022989"/>
    </source>
</evidence>
<dbReference type="PANTHER" id="PTHR40765:SF2">
    <property type="entry name" value="ESX-2 SECRETION SYSTEM ATPASE ECCB2"/>
    <property type="match status" value="1"/>
</dbReference>
<proteinExistence type="inferred from homology"/>
<dbReference type="AlphaFoldDB" id="A0A316HYT4"/>
<dbReference type="InterPro" id="IPR007795">
    <property type="entry name" value="T7SS_EccB"/>
</dbReference>
<keyword evidence="5" id="KW-0547">Nucleotide-binding</keyword>
<evidence type="ECO:0000313" key="11">
    <source>
        <dbReference type="EMBL" id="PWK85545.1"/>
    </source>
</evidence>
<keyword evidence="8 10" id="KW-1133">Transmembrane helix</keyword>
<evidence type="ECO:0000256" key="9">
    <source>
        <dbReference type="ARBA" id="ARBA00023136"/>
    </source>
</evidence>
<dbReference type="GO" id="GO:0005576">
    <property type="term" value="C:extracellular region"/>
    <property type="evidence" value="ECO:0007669"/>
    <property type="project" value="TreeGrafter"/>
</dbReference>
<evidence type="ECO:0000256" key="4">
    <source>
        <dbReference type="ARBA" id="ARBA00022692"/>
    </source>
</evidence>
<keyword evidence="3" id="KW-1003">Cell membrane</keyword>
<dbReference type="InterPro" id="IPR044857">
    <property type="entry name" value="T7SS_EccB_R1"/>
</dbReference>
<keyword evidence="6" id="KW-0378">Hydrolase</keyword>
<evidence type="ECO:0000256" key="6">
    <source>
        <dbReference type="ARBA" id="ARBA00022801"/>
    </source>
</evidence>
<evidence type="ECO:0000313" key="12">
    <source>
        <dbReference type="EMBL" id="RAS66946.1"/>
    </source>
</evidence>
<dbReference type="NCBIfam" id="TIGR03919">
    <property type="entry name" value="T7SS_EccB"/>
    <property type="match status" value="1"/>
</dbReference>
<keyword evidence="14" id="KW-1185">Reference proteome</keyword>
<dbReference type="Proteomes" id="UP000248714">
    <property type="component" value="Unassembled WGS sequence"/>
</dbReference>
<dbReference type="Proteomes" id="UP000246005">
    <property type="component" value="Unassembled WGS sequence"/>
</dbReference>
<gene>
    <name evidence="12" type="ORF">C8D87_103285</name>
    <name evidence="11" type="ORF">C8D88_106173</name>
</gene>
<organism evidence="11 13">
    <name type="scientific">Lentzea atacamensis</name>
    <dbReference type="NCBI Taxonomy" id="531938"/>
    <lineage>
        <taxon>Bacteria</taxon>
        <taxon>Bacillati</taxon>
        <taxon>Actinomycetota</taxon>
        <taxon>Actinomycetes</taxon>
        <taxon>Pseudonocardiales</taxon>
        <taxon>Pseudonocardiaceae</taxon>
        <taxon>Lentzea</taxon>
    </lineage>
</organism>
<evidence type="ECO:0000256" key="2">
    <source>
        <dbReference type="ARBA" id="ARBA00008149"/>
    </source>
</evidence>
<keyword evidence="7" id="KW-0067">ATP-binding</keyword>
<keyword evidence="4 10" id="KW-0812">Transmembrane</keyword>
<sequence length="477" mass="49415">MQSRRDQVQAYFFVVGRLVAGLAQGKPDVLEHPNRRFNNGTVFGVLLACVIMAIFGIIGLFSPRGNNSWRTDGAIVLAKETGARYVYLGGELRPVLNMASAMLAAGQSGSMTTVSQNSLTGVAVGAPIGIPGAPDGIPTADRVNKAQWTVCARPPDRQAVVSAPTVTLRLDQEPGQSVPDGQAFLVSTPDGVVQLVWRGVRHRIADAATLEALGYSQEQVLPVSPAWLNVIPSGVDLKAPVIDRVGTLGQAVGGRPSRIGQVFQVRNPAISSEEYYVLRADGLMPISRTIAAMLLASPETRNAYPNTRVVPIITGPDALAGLKLLSPAQDDLPPQPPALADLGVGMSACARFDLAADDGRVPRLVLVPITADKGAVAPAGKHVVGSTADRVVIPAGTGALVRTMPAPGALPGTGFLVTDVGVRYPLSDESVAASLNLGGAHSVAVPSALLALLPVGPALDPQRAVTSQVTELAKTGS</sequence>
<evidence type="ECO:0000256" key="1">
    <source>
        <dbReference type="ARBA" id="ARBA00004162"/>
    </source>
</evidence>
<evidence type="ECO:0000313" key="13">
    <source>
        <dbReference type="Proteomes" id="UP000246005"/>
    </source>
</evidence>
<dbReference type="InterPro" id="IPR042485">
    <property type="entry name" value="T7SS_EccB_R3"/>
</dbReference>
<evidence type="ECO:0000256" key="10">
    <source>
        <dbReference type="SAM" id="Phobius"/>
    </source>
</evidence>
<dbReference type="OrthoDB" id="3847604at2"/>
<reference evidence="11 13" key="1">
    <citation type="submission" date="2018-05" db="EMBL/GenBank/DDBJ databases">
        <title>Genomic Encyclopedia of Type Strains, Phase IV (KMG-IV): sequencing the most valuable type-strain genomes for metagenomic binning, comparative biology and taxonomic classification.</title>
        <authorList>
            <person name="Goeker M."/>
        </authorList>
    </citation>
    <scope>NUCLEOTIDE SEQUENCE [LARGE SCALE GENOMIC DNA]</scope>
    <source>
        <strain evidence="12 14">DSM 45479</strain>
        <strain evidence="11 13">DSM 45480</strain>
    </source>
</reference>
<keyword evidence="9 10" id="KW-0472">Membrane</keyword>
<dbReference type="Gene3D" id="2.40.50.910">
    <property type="entry name" value="Type VII secretion system EccB, repeat 3 domain"/>
    <property type="match status" value="1"/>
</dbReference>
<evidence type="ECO:0000256" key="7">
    <source>
        <dbReference type="ARBA" id="ARBA00022840"/>
    </source>
</evidence>
<dbReference type="Pfam" id="PF05108">
    <property type="entry name" value="T7SS_ESX1_EccB"/>
    <property type="match status" value="1"/>
</dbReference>
<dbReference type="RefSeq" id="WP_109638146.1">
    <property type="nucleotide sequence ID" value="NZ_QGHB01000006.1"/>
</dbReference>
<evidence type="ECO:0000256" key="3">
    <source>
        <dbReference type="ARBA" id="ARBA00022475"/>
    </source>
</evidence>
<comment type="caution">
    <text evidence="11">The sequence shown here is derived from an EMBL/GenBank/DDBJ whole genome shotgun (WGS) entry which is preliminary data.</text>
</comment>
<dbReference type="Gene3D" id="3.30.2390.20">
    <property type="entry name" value="Type VII secretion system EccB, repeat 1 domain"/>
    <property type="match status" value="1"/>
</dbReference>
<dbReference type="EMBL" id="QLTT01000003">
    <property type="protein sequence ID" value="RAS66946.1"/>
    <property type="molecule type" value="Genomic_DNA"/>
</dbReference>
<dbReference type="EMBL" id="QGHB01000006">
    <property type="protein sequence ID" value="PWK85545.1"/>
    <property type="molecule type" value="Genomic_DNA"/>
</dbReference>
<evidence type="ECO:0000313" key="14">
    <source>
        <dbReference type="Proteomes" id="UP000248714"/>
    </source>
</evidence>